<reference evidence="6" key="1">
    <citation type="submission" date="2023-03" db="EMBL/GenBank/DDBJ databases">
        <title>Massive genome expansion in bonnet fungi (Mycena s.s.) driven by repeated elements and novel gene families across ecological guilds.</title>
        <authorList>
            <consortium name="Lawrence Berkeley National Laboratory"/>
            <person name="Harder C.B."/>
            <person name="Miyauchi S."/>
            <person name="Viragh M."/>
            <person name="Kuo A."/>
            <person name="Thoen E."/>
            <person name="Andreopoulos B."/>
            <person name="Lu D."/>
            <person name="Skrede I."/>
            <person name="Drula E."/>
            <person name="Henrissat B."/>
            <person name="Morin E."/>
            <person name="Kohler A."/>
            <person name="Barry K."/>
            <person name="LaButti K."/>
            <person name="Morin E."/>
            <person name="Salamov A."/>
            <person name="Lipzen A."/>
            <person name="Mereny Z."/>
            <person name="Hegedus B."/>
            <person name="Baldrian P."/>
            <person name="Stursova M."/>
            <person name="Weitz H."/>
            <person name="Taylor A."/>
            <person name="Grigoriev I.V."/>
            <person name="Nagy L.G."/>
            <person name="Martin F."/>
            <person name="Kauserud H."/>
        </authorList>
    </citation>
    <scope>NUCLEOTIDE SEQUENCE</scope>
    <source>
        <strain evidence="6">CBHHK182m</strain>
    </source>
</reference>
<comment type="caution">
    <text evidence="6">The sequence shown here is derived from an EMBL/GenBank/DDBJ whole genome shotgun (WGS) entry which is preliminary data.</text>
</comment>
<comment type="similarity">
    <text evidence="1">Belongs to the glycosyltransferase 90 family.</text>
</comment>
<evidence type="ECO:0000256" key="2">
    <source>
        <dbReference type="ARBA" id="ARBA00022679"/>
    </source>
</evidence>
<keyword evidence="7" id="KW-1185">Reference proteome</keyword>
<dbReference type="SMART" id="SM00672">
    <property type="entry name" value="CAP10"/>
    <property type="match status" value="1"/>
</dbReference>
<dbReference type="Proteomes" id="UP001215598">
    <property type="component" value="Unassembled WGS sequence"/>
</dbReference>
<evidence type="ECO:0000256" key="1">
    <source>
        <dbReference type="ARBA" id="ARBA00010118"/>
    </source>
</evidence>
<dbReference type="GO" id="GO:0016740">
    <property type="term" value="F:transferase activity"/>
    <property type="evidence" value="ECO:0007669"/>
    <property type="project" value="UniProtKB-KW"/>
</dbReference>
<keyword evidence="4" id="KW-0812">Transmembrane</keyword>
<gene>
    <name evidence="6" type="ORF">B0H16DRAFT_1537401</name>
</gene>
<organism evidence="6 7">
    <name type="scientific">Mycena metata</name>
    <dbReference type="NCBI Taxonomy" id="1033252"/>
    <lineage>
        <taxon>Eukaryota</taxon>
        <taxon>Fungi</taxon>
        <taxon>Dikarya</taxon>
        <taxon>Basidiomycota</taxon>
        <taxon>Agaricomycotina</taxon>
        <taxon>Agaricomycetes</taxon>
        <taxon>Agaricomycetidae</taxon>
        <taxon>Agaricales</taxon>
        <taxon>Marasmiineae</taxon>
        <taxon>Mycenaceae</taxon>
        <taxon>Mycena</taxon>
    </lineage>
</organism>
<sequence>MSTSWFPESFKRPNIALSNGDSHPLLPSNGGIPPGEDEEDDQEIELEMRRFGDEPRPKWMGMRRSRPPWFVLVAILAVFSLLALLVFQSSPSKPRGPISDFWDLSNAKVDTLYARQSSSLEQAIARYSLRNNRPPPPMYEQWYEFARGHSCLIDEYDQISRDFEPFYQLAKDDPTFFKTMVSKATPQANDQGTLYTVCIMSHLNTRSPTSQVVILNGRDEPRVIFNYRLPNMRPKALNVSDVEPFRHTPHPTASYFKDDIGCLLPLRPTGFTGLTNDASAFMLYSSSTDFTTDLYPVMSMTKISPCFADILVPSEFYYTDSWWAPKYGYPNNITWEDKTPQLYWRGMTSGGHVFGQNYHAFPRFRLIDIGRKHLKLMNVKLSGFHDGLCGENCDAETIKKEYDVAHVSSPREEVYKYRYLFDVDGNSFSGRYLGLLRSGSLVFKSTAFAEYFNDWLRPFEHYIPILPDLSDLVEKLEWAVAHDAEAHEIQQAGQNDCYFSAVLLEWARLQGMADEIAPPKAPVNADEGEGGPPKALPVEVTPVVPEEEDNAND</sequence>
<evidence type="ECO:0000256" key="4">
    <source>
        <dbReference type="SAM" id="Phobius"/>
    </source>
</evidence>
<feature type="region of interest" description="Disordered" evidence="3">
    <location>
        <begin position="13"/>
        <end position="42"/>
    </location>
</feature>
<evidence type="ECO:0000313" key="7">
    <source>
        <dbReference type="Proteomes" id="UP001215598"/>
    </source>
</evidence>
<dbReference type="Pfam" id="PF05686">
    <property type="entry name" value="Glyco_transf_90"/>
    <property type="match status" value="1"/>
</dbReference>
<evidence type="ECO:0000313" key="6">
    <source>
        <dbReference type="EMBL" id="KAJ7757664.1"/>
    </source>
</evidence>
<dbReference type="PANTHER" id="PTHR12203">
    <property type="entry name" value="KDEL LYS-ASP-GLU-LEU CONTAINING - RELATED"/>
    <property type="match status" value="1"/>
</dbReference>
<feature type="region of interest" description="Disordered" evidence="3">
    <location>
        <begin position="518"/>
        <end position="553"/>
    </location>
</feature>
<keyword evidence="4" id="KW-0472">Membrane</keyword>
<proteinExistence type="inferred from homology"/>
<dbReference type="PANTHER" id="PTHR12203:SF35">
    <property type="entry name" value="PROTEIN O-GLUCOSYLTRANSFERASE 1"/>
    <property type="match status" value="1"/>
</dbReference>
<protein>
    <submittedName>
        <fullName evidence="6">Glycosyl transferase family 90-domain-containing protein</fullName>
    </submittedName>
</protein>
<accession>A0AAD7NEM3</accession>
<keyword evidence="4" id="KW-1133">Transmembrane helix</keyword>
<dbReference type="InterPro" id="IPR006598">
    <property type="entry name" value="CAP10"/>
</dbReference>
<keyword evidence="2 6" id="KW-0808">Transferase</keyword>
<feature type="transmembrane region" description="Helical" evidence="4">
    <location>
        <begin position="69"/>
        <end position="87"/>
    </location>
</feature>
<name>A0AAD7NEM3_9AGAR</name>
<dbReference type="AlphaFoldDB" id="A0AAD7NEM3"/>
<dbReference type="InterPro" id="IPR051091">
    <property type="entry name" value="O-Glucosyltr/Glycosyltrsf_90"/>
</dbReference>
<evidence type="ECO:0000256" key="3">
    <source>
        <dbReference type="SAM" id="MobiDB-lite"/>
    </source>
</evidence>
<dbReference type="EMBL" id="JARKIB010000044">
    <property type="protein sequence ID" value="KAJ7757664.1"/>
    <property type="molecule type" value="Genomic_DNA"/>
</dbReference>
<evidence type="ECO:0000259" key="5">
    <source>
        <dbReference type="SMART" id="SM00672"/>
    </source>
</evidence>
<feature type="domain" description="Glycosyl transferase CAP10" evidence="5">
    <location>
        <begin position="281"/>
        <end position="513"/>
    </location>
</feature>